<evidence type="ECO:0000313" key="3">
    <source>
        <dbReference type="Proteomes" id="UP000184188"/>
    </source>
</evidence>
<feature type="transmembrane region" description="Helical" evidence="1">
    <location>
        <begin position="64"/>
        <end position="97"/>
    </location>
</feature>
<organism evidence="2 3">
    <name type="scientific">Penicilliopsis zonata CBS 506.65</name>
    <dbReference type="NCBI Taxonomy" id="1073090"/>
    <lineage>
        <taxon>Eukaryota</taxon>
        <taxon>Fungi</taxon>
        <taxon>Dikarya</taxon>
        <taxon>Ascomycota</taxon>
        <taxon>Pezizomycotina</taxon>
        <taxon>Eurotiomycetes</taxon>
        <taxon>Eurotiomycetidae</taxon>
        <taxon>Eurotiales</taxon>
        <taxon>Aspergillaceae</taxon>
        <taxon>Penicilliopsis</taxon>
    </lineage>
</organism>
<keyword evidence="1" id="KW-0812">Transmembrane</keyword>
<evidence type="ECO:0000313" key="2">
    <source>
        <dbReference type="EMBL" id="OJJ48279.1"/>
    </source>
</evidence>
<dbReference type="EMBL" id="KV878339">
    <property type="protein sequence ID" value="OJJ48279.1"/>
    <property type="molecule type" value="Genomic_DNA"/>
</dbReference>
<dbReference type="GeneID" id="34611460"/>
<accession>A0A1L9SM08</accession>
<gene>
    <name evidence="2" type="ORF">ASPZODRAFT_14429</name>
</gene>
<feature type="transmembrane region" description="Helical" evidence="1">
    <location>
        <begin position="103"/>
        <end position="136"/>
    </location>
</feature>
<proteinExistence type="predicted"/>
<dbReference type="RefSeq" id="XP_022582789.1">
    <property type="nucleotide sequence ID" value="XM_022724995.1"/>
</dbReference>
<dbReference type="Pfam" id="PF16015">
    <property type="entry name" value="Promethin"/>
    <property type="match status" value="1"/>
</dbReference>
<name>A0A1L9SM08_9EURO</name>
<keyword evidence="1" id="KW-1133">Transmembrane helix</keyword>
<keyword evidence="3" id="KW-1185">Reference proteome</keyword>
<reference evidence="3" key="1">
    <citation type="journal article" date="2017" name="Genome Biol.">
        <title>Comparative genomics reveals high biological diversity and specific adaptations in the industrially and medically important fungal genus Aspergillus.</title>
        <authorList>
            <person name="de Vries R.P."/>
            <person name="Riley R."/>
            <person name="Wiebenga A."/>
            <person name="Aguilar-Osorio G."/>
            <person name="Amillis S."/>
            <person name="Uchima C.A."/>
            <person name="Anderluh G."/>
            <person name="Asadollahi M."/>
            <person name="Askin M."/>
            <person name="Barry K."/>
            <person name="Battaglia E."/>
            <person name="Bayram O."/>
            <person name="Benocci T."/>
            <person name="Braus-Stromeyer S.A."/>
            <person name="Caldana C."/>
            <person name="Canovas D."/>
            <person name="Cerqueira G.C."/>
            <person name="Chen F."/>
            <person name="Chen W."/>
            <person name="Choi C."/>
            <person name="Clum A."/>
            <person name="Dos Santos R.A."/>
            <person name="Damasio A.R."/>
            <person name="Diallinas G."/>
            <person name="Emri T."/>
            <person name="Fekete E."/>
            <person name="Flipphi M."/>
            <person name="Freyberg S."/>
            <person name="Gallo A."/>
            <person name="Gournas C."/>
            <person name="Habgood R."/>
            <person name="Hainaut M."/>
            <person name="Harispe M.L."/>
            <person name="Henrissat B."/>
            <person name="Hilden K.S."/>
            <person name="Hope R."/>
            <person name="Hossain A."/>
            <person name="Karabika E."/>
            <person name="Karaffa L."/>
            <person name="Karanyi Z."/>
            <person name="Krasevec N."/>
            <person name="Kuo A."/>
            <person name="Kusch H."/>
            <person name="LaButti K."/>
            <person name="Lagendijk E.L."/>
            <person name="Lapidus A."/>
            <person name="Levasseur A."/>
            <person name="Lindquist E."/>
            <person name="Lipzen A."/>
            <person name="Logrieco A.F."/>
            <person name="MacCabe A."/>
            <person name="Maekelae M.R."/>
            <person name="Malavazi I."/>
            <person name="Melin P."/>
            <person name="Meyer V."/>
            <person name="Mielnichuk N."/>
            <person name="Miskei M."/>
            <person name="Molnar A.P."/>
            <person name="Mule G."/>
            <person name="Ngan C.Y."/>
            <person name="Orejas M."/>
            <person name="Orosz E."/>
            <person name="Ouedraogo J.P."/>
            <person name="Overkamp K.M."/>
            <person name="Park H.-S."/>
            <person name="Perrone G."/>
            <person name="Piumi F."/>
            <person name="Punt P.J."/>
            <person name="Ram A.F."/>
            <person name="Ramon A."/>
            <person name="Rauscher S."/>
            <person name="Record E."/>
            <person name="Riano-Pachon D.M."/>
            <person name="Robert V."/>
            <person name="Roehrig J."/>
            <person name="Ruller R."/>
            <person name="Salamov A."/>
            <person name="Salih N.S."/>
            <person name="Samson R.A."/>
            <person name="Sandor E."/>
            <person name="Sanguinetti M."/>
            <person name="Schuetze T."/>
            <person name="Sepcic K."/>
            <person name="Shelest E."/>
            <person name="Sherlock G."/>
            <person name="Sophianopoulou V."/>
            <person name="Squina F.M."/>
            <person name="Sun H."/>
            <person name="Susca A."/>
            <person name="Todd R.B."/>
            <person name="Tsang A."/>
            <person name="Unkles S.E."/>
            <person name="van de Wiele N."/>
            <person name="van Rossen-Uffink D."/>
            <person name="Oliveira J.V."/>
            <person name="Vesth T.C."/>
            <person name="Visser J."/>
            <person name="Yu J.-H."/>
            <person name="Zhou M."/>
            <person name="Andersen M.R."/>
            <person name="Archer D.B."/>
            <person name="Baker S.E."/>
            <person name="Benoit I."/>
            <person name="Brakhage A.A."/>
            <person name="Braus G.H."/>
            <person name="Fischer R."/>
            <person name="Frisvad J.C."/>
            <person name="Goldman G.H."/>
            <person name="Houbraken J."/>
            <person name="Oakley B."/>
            <person name="Pocsi I."/>
            <person name="Scazzocchio C."/>
            <person name="Seiboth B."/>
            <person name="vanKuyk P.A."/>
            <person name="Wortman J."/>
            <person name="Dyer P.S."/>
            <person name="Grigoriev I.V."/>
        </authorList>
    </citation>
    <scope>NUCLEOTIDE SEQUENCE [LARGE SCALE GENOMIC DNA]</scope>
    <source>
        <strain evidence="3">CBS 506.65</strain>
    </source>
</reference>
<evidence type="ECO:0000256" key="1">
    <source>
        <dbReference type="SAM" id="Phobius"/>
    </source>
</evidence>
<dbReference type="AlphaFoldDB" id="A0A1L9SM08"/>
<protein>
    <submittedName>
        <fullName evidence="2">Uncharacterized protein</fullName>
    </submittedName>
</protein>
<dbReference type="Proteomes" id="UP000184188">
    <property type="component" value="Unassembled WGS sequence"/>
</dbReference>
<dbReference type="VEuPathDB" id="FungiDB:ASPZODRAFT_14429"/>
<keyword evidence="1" id="KW-0472">Membrane</keyword>
<sequence>MSVKFPVTNLDLPAAWDAKPSVTHSEIRTEQEQPLQEQGHRLFQALIASLDILLPPQRRQAISAFIITHPLLVSAVAVQVLFACIPLAFFAAGIFIAASAAGILSAFFGLVLLLPCLCVTACLALMVWGGIWMGYISLKWIQKYSNTKISN</sequence>